<dbReference type="Proteomes" id="UP000443090">
    <property type="component" value="Unassembled WGS sequence"/>
</dbReference>
<dbReference type="InterPro" id="IPR016035">
    <property type="entry name" value="Acyl_Trfase/lysoPLipase"/>
</dbReference>
<comment type="caution">
    <text evidence="4">Lacks conserved residue(s) required for the propagation of feature annotation.</text>
</comment>
<feature type="domain" description="PNPLA" evidence="5">
    <location>
        <begin position="14"/>
        <end position="153"/>
    </location>
</feature>
<proteinExistence type="predicted"/>
<dbReference type="GO" id="GO:0016020">
    <property type="term" value="C:membrane"/>
    <property type="evidence" value="ECO:0007669"/>
    <property type="project" value="TreeGrafter"/>
</dbReference>
<dbReference type="Pfam" id="PF01734">
    <property type="entry name" value="Patatin"/>
    <property type="match status" value="1"/>
</dbReference>
<dbReference type="AlphaFoldDB" id="A0A8H8UGX8"/>
<dbReference type="OrthoDB" id="1658288at2759"/>
<dbReference type="Gene3D" id="3.40.1090.10">
    <property type="entry name" value="Cytosolic phospholipase A2 catalytic domain"/>
    <property type="match status" value="1"/>
</dbReference>
<evidence type="ECO:0000256" key="1">
    <source>
        <dbReference type="ARBA" id="ARBA00022801"/>
    </source>
</evidence>
<evidence type="ECO:0000313" key="7">
    <source>
        <dbReference type="Proteomes" id="UP000443090"/>
    </source>
</evidence>
<dbReference type="GO" id="GO:0046486">
    <property type="term" value="P:glycerolipid metabolic process"/>
    <property type="evidence" value="ECO:0007669"/>
    <property type="project" value="UniProtKB-ARBA"/>
</dbReference>
<dbReference type="PROSITE" id="PS51635">
    <property type="entry name" value="PNPLA"/>
    <property type="match status" value="1"/>
</dbReference>
<feature type="short sequence motif" description="GXGXXG" evidence="4">
    <location>
        <begin position="18"/>
        <end position="23"/>
    </location>
</feature>
<evidence type="ECO:0000259" key="5">
    <source>
        <dbReference type="PROSITE" id="PS51635"/>
    </source>
</evidence>
<evidence type="ECO:0000313" key="6">
    <source>
        <dbReference type="EMBL" id="TVY47689.1"/>
    </source>
</evidence>
<protein>
    <submittedName>
        <fullName evidence="6">Calcium-independent phospholipase A2-gamma</fullName>
    </submittedName>
</protein>
<sequence>MTSSTPQGRPLKLLSLDGGGIRGISELVILQEIMHRVKVAGHLKEEPLPADYFDMICGTSTGGIIAVLLGRLRLSVSAATERFAMLAEQVFGDKKTGANLLRGATFKATKLEKGIQGVLELELGKGGAEARMIEDGSGGCKTQVSSSNVFDNV</sequence>
<keyword evidence="1" id="KW-0378">Hydrolase</keyword>
<evidence type="ECO:0000256" key="3">
    <source>
        <dbReference type="ARBA" id="ARBA00023098"/>
    </source>
</evidence>
<dbReference type="EMBL" id="QGMI01000079">
    <property type="protein sequence ID" value="TVY47689.1"/>
    <property type="molecule type" value="Genomic_DNA"/>
</dbReference>
<keyword evidence="7" id="KW-1185">Reference proteome</keyword>
<comment type="caution">
    <text evidence="6">The sequence shown here is derived from an EMBL/GenBank/DDBJ whole genome shotgun (WGS) entry which is preliminary data.</text>
</comment>
<gene>
    <name evidence="6" type="primary">PNPLA8_1</name>
    <name evidence="6" type="ORF">LOCC1_G003194</name>
</gene>
<dbReference type="GO" id="GO:0047499">
    <property type="term" value="F:calcium-independent phospholipase A2 activity"/>
    <property type="evidence" value="ECO:0007669"/>
    <property type="project" value="TreeGrafter"/>
</dbReference>
<dbReference type="GO" id="GO:0019369">
    <property type="term" value="P:arachidonate metabolic process"/>
    <property type="evidence" value="ECO:0007669"/>
    <property type="project" value="TreeGrafter"/>
</dbReference>
<keyword evidence="3" id="KW-0443">Lipid metabolism</keyword>
<dbReference type="SUPFAM" id="SSF52151">
    <property type="entry name" value="FabD/lysophospholipase-like"/>
    <property type="match status" value="1"/>
</dbReference>
<organism evidence="6 7">
    <name type="scientific">Lachnellula occidentalis</name>
    <dbReference type="NCBI Taxonomy" id="215460"/>
    <lineage>
        <taxon>Eukaryota</taxon>
        <taxon>Fungi</taxon>
        <taxon>Dikarya</taxon>
        <taxon>Ascomycota</taxon>
        <taxon>Pezizomycotina</taxon>
        <taxon>Leotiomycetes</taxon>
        <taxon>Helotiales</taxon>
        <taxon>Lachnaceae</taxon>
        <taxon>Lachnellula</taxon>
    </lineage>
</organism>
<evidence type="ECO:0000256" key="4">
    <source>
        <dbReference type="PROSITE-ProRule" id="PRU01161"/>
    </source>
</evidence>
<reference evidence="6 7" key="1">
    <citation type="submission" date="2018-05" db="EMBL/GenBank/DDBJ databases">
        <title>Genome sequencing and assembly of the regulated plant pathogen Lachnellula willkommii and related sister species for the development of diagnostic species identification markers.</title>
        <authorList>
            <person name="Giroux E."/>
            <person name="Bilodeau G."/>
        </authorList>
    </citation>
    <scope>NUCLEOTIDE SEQUENCE [LARGE SCALE GENOMIC DNA]</scope>
    <source>
        <strain evidence="6 7">CBS 160.35</strain>
    </source>
</reference>
<evidence type="ECO:0000256" key="2">
    <source>
        <dbReference type="ARBA" id="ARBA00022963"/>
    </source>
</evidence>
<dbReference type="InterPro" id="IPR002641">
    <property type="entry name" value="PNPLA_dom"/>
</dbReference>
<accession>A0A8H8UGX8</accession>
<feature type="short sequence motif" description="GXSXG" evidence="4">
    <location>
        <begin position="58"/>
        <end position="62"/>
    </location>
</feature>
<dbReference type="PANTHER" id="PTHR24185">
    <property type="entry name" value="CALCIUM-INDEPENDENT PHOSPHOLIPASE A2-GAMMA"/>
    <property type="match status" value="1"/>
</dbReference>
<keyword evidence="2" id="KW-0442">Lipid degradation</keyword>
<name>A0A8H8UGX8_9HELO</name>
<dbReference type="GO" id="GO:0016042">
    <property type="term" value="P:lipid catabolic process"/>
    <property type="evidence" value="ECO:0007669"/>
    <property type="project" value="UniProtKB-KW"/>
</dbReference>
<dbReference type="PANTHER" id="PTHR24185:SF1">
    <property type="entry name" value="CALCIUM-INDEPENDENT PHOSPHOLIPASE A2-GAMMA"/>
    <property type="match status" value="1"/>
</dbReference>